<dbReference type="EnsemblMetazoa" id="MESCA000432-RA">
    <property type="protein sequence ID" value="MESCA000432-PA"/>
    <property type="gene ID" value="MESCA000432"/>
</dbReference>
<dbReference type="STRING" id="36166.T1GB12"/>
<reference evidence="2" key="2">
    <citation type="submission" date="2015-06" db="UniProtKB">
        <authorList>
            <consortium name="EnsemblMetazoa"/>
        </authorList>
    </citation>
    <scope>IDENTIFICATION</scope>
</reference>
<reference evidence="3" key="1">
    <citation type="submission" date="2013-02" db="EMBL/GenBank/DDBJ databases">
        <authorList>
            <person name="Hughes D."/>
        </authorList>
    </citation>
    <scope>NUCLEOTIDE SEQUENCE</scope>
    <source>
        <strain>Durham</strain>
        <strain evidence="3">NC isolate 2 -- Noor lab</strain>
    </source>
</reference>
<evidence type="ECO:0000313" key="2">
    <source>
        <dbReference type="EnsemblMetazoa" id="MESCA000432-PA"/>
    </source>
</evidence>
<dbReference type="Proteomes" id="UP000015102">
    <property type="component" value="Unassembled WGS sequence"/>
</dbReference>
<feature type="compositionally biased region" description="Polar residues" evidence="1">
    <location>
        <begin position="53"/>
        <end position="63"/>
    </location>
</feature>
<dbReference type="AlphaFoldDB" id="T1GB12"/>
<sequence>MNYIMRFLSKTDPLKRIQDEINEVARREEEYRRKLRSMNGAKNQDQDDIRSETPLSLSSMNSRESLDDNHSDDSGIISSISPMSDSMISSTPSLVQEKDKYNRPKYYSSISQLNTSFCNNNTIPAVTIIPSTTTPRIFKPINTGQKSIMQKFIASRGKLNLNANNNNNSSIILNNNNNVQLSPKNGFNNNISNGFNRPAPAIDIIPALIPAVAERDDEGKPIRRGFVPVEVKIKKELTDLKNRENELKRFRKMTNSTPDLLDAIDNEFQESEDEQHEAEHCLGPQKFKESVDWDKTEYSKQLPPILFFSS</sequence>
<feature type="compositionally biased region" description="Basic and acidic residues" evidence="1">
    <location>
        <begin position="64"/>
        <end position="73"/>
    </location>
</feature>
<organism evidence="2 3">
    <name type="scientific">Megaselia scalaris</name>
    <name type="common">Humpbacked fly</name>
    <name type="synonym">Phora scalaris</name>
    <dbReference type="NCBI Taxonomy" id="36166"/>
    <lineage>
        <taxon>Eukaryota</taxon>
        <taxon>Metazoa</taxon>
        <taxon>Ecdysozoa</taxon>
        <taxon>Arthropoda</taxon>
        <taxon>Hexapoda</taxon>
        <taxon>Insecta</taxon>
        <taxon>Pterygota</taxon>
        <taxon>Neoptera</taxon>
        <taxon>Endopterygota</taxon>
        <taxon>Diptera</taxon>
        <taxon>Brachycera</taxon>
        <taxon>Muscomorpha</taxon>
        <taxon>Platypezoidea</taxon>
        <taxon>Phoridae</taxon>
        <taxon>Megaseliini</taxon>
        <taxon>Megaselia</taxon>
    </lineage>
</organism>
<accession>T1GB12</accession>
<proteinExistence type="predicted"/>
<keyword evidence="3" id="KW-1185">Reference proteome</keyword>
<evidence type="ECO:0000313" key="3">
    <source>
        <dbReference type="Proteomes" id="UP000015102"/>
    </source>
</evidence>
<dbReference type="HOGENOM" id="CLU_042572_0_0_1"/>
<evidence type="ECO:0000256" key="1">
    <source>
        <dbReference type="SAM" id="MobiDB-lite"/>
    </source>
</evidence>
<protein>
    <submittedName>
        <fullName evidence="2">Uncharacterized protein</fullName>
    </submittedName>
</protein>
<feature type="region of interest" description="Disordered" evidence="1">
    <location>
        <begin position="35"/>
        <end position="82"/>
    </location>
</feature>
<name>T1GB12_MEGSC</name>
<dbReference type="EMBL" id="CAQQ02187510">
    <property type="status" value="NOT_ANNOTATED_CDS"/>
    <property type="molecule type" value="Genomic_DNA"/>
</dbReference>